<dbReference type="EMBL" id="GGEC01006781">
    <property type="protein sequence ID" value="MBW87264.1"/>
    <property type="molecule type" value="Transcribed_RNA"/>
</dbReference>
<dbReference type="AlphaFoldDB" id="A0A2P2J1D7"/>
<name>A0A2P2J1D7_RHIMU</name>
<proteinExistence type="predicted"/>
<protein>
    <submittedName>
        <fullName evidence="1">Uncharacterized protein</fullName>
    </submittedName>
</protein>
<reference evidence="1" key="1">
    <citation type="submission" date="2018-02" db="EMBL/GenBank/DDBJ databases">
        <title>Rhizophora mucronata_Transcriptome.</title>
        <authorList>
            <person name="Meera S.P."/>
            <person name="Sreeshan A."/>
            <person name="Augustine A."/>
        </authorList>
    </citation>
    <scope>NUCLEOTIDE SEQUENCE</scope>
    <source>
        <tissue evidence="1">Leaf</tissue>
    </source>
</reference>
<organism evidence="1">
    <name type="scientific">Rhizophora mucronata</name>
    <name type="common">Asiatic mangrove</name>
    <dbReference type="NCBI Taxonomy" id="61149"/>
    <lineage>
        <taxon>Eukaryota</taxon>
        <taxon>Viridiplantae</taxon>
        <taxon>Streptophyta</taxon>
        <taxon>Embryophyta</taxon>
        <taxon>Tracheophyta</taxon>
        <taxon>Spermatophyta</taxon>
        <taxon>Magnoliopsida</taxon>
        <taxon>eudicotyledons</taxon>
        <taxon>Gunneridae</taxon>
        <taxon>Pentapetalae</taxon>
        <taxon>rosids</taxon>
        <taxon>fabids</taxon>
        <taxon>Malpighiales</taxon>
        <taxon>Rhizophoraceae</taxon>
        <taxon>Rhizophora</taxon>
    </lineage>
</organism>
<sequence>MLNGKMGTMQIEAFLGES</sequence>
<accession>A0A2P2J1D7</accession>
<evidence type="ECO:0000313" key="1">
    <source>
        <dbReference type="EMBL" id="MBW87264.1"/>
    </source>
</evidence>